<gene>
    <name evidence="1" type="ORF">PPRIM_AZ9-3.1.T0050078</name>
</gene>
<keyword evidence="2" id="KW-1185">Reference proteome</keyword>
<dbReference type="OMA" id="KIGPQFQ"/>
<evidence type="ECO:0000313" key="1">
    <source>
        <dbReference type="EMBL" id="CAD8043427.1"/>
    </source>
</evidence>
<dbReference type="AlphaFoldDB" id="A0A8S1JP54"/>
<dbReference type="Proteomes" id="UP000688137">
    <property type="component" value="Unassembled WGS sequence"/>
</dbReference>
<evidence type="ECO:0000313" key="2">
    <source>
        <dbReference type="Proteomes" id="UP000688137"/>
    </source>
</evidence>
<proteinExistence type="predicted"/>
<organism evidence="1 2">
    <name type="scientific">Paramecium primaurelia</name>
    <dbReference type="NCBI Taxonomy" id="5886"/>
    <lineage>
        <taxon>Eukaryota</taxon>
        <taxon>Sar</taxon>
        <taxon>Alveolata</taxon>
        <taxon>Ciliophora</taxon>
        <taxon>Intramacronucleata</taxon>
        <taxon>Oligohymenophorea</taxon>
        <taxon>Peniculida</taxon>
        <taxon>Parameciidae</taxon>
        <taxon>Paramecium</taxon>
    </lineage>
</organism>
<sequence>MGLCTSSRQRTNNNDIPIIQKSKMDQRTSNVKLLLDQYHKLNVLLDLVGNTDNLEKKTRDHINLLFVTKSNITILIQHSLKNIMKEKNISRLITKEDEAWLYDDLIFLSKIGPQFQVFLKVIDILFENEDFENSFPILSHGFQQMSEDIKKMPFLNTYTQTKNTSI</sequence>
<name>A0A8S1JP54_PARPR</name>
<comment type="caution">
    <text evidence="1">The sequence shown here is derived from an EMBL/GenBank/DDBJ whole genome shotgun (WGS) entry which is preliminary data.</text>
</comment>
<reference evidence="1" key="1">
    <citation type="submission" date="2021-01" db="EMBL/GenBank/DDBJ databases">
        <authorList>
            <consortium name="Genoscope - CEA"/>
            <person name="William W."/>
        </authorList>
    </citation>
    <scope>NUCLEOTIDE SEQUENCE</scope>
</reference>
<protein>
    <submittedName>
        <fullName evidence="1">Uncharacterized protein</fullName>
    </submittedName>
</protein>
<accession>A0A8S1JP54</accession>
<dbReference type="EMBL" id="CAJJDM010000002">
    <property type="protein sequence ID" value="CAD8043427.1"/>
    <property type="molecule type" value="Genomic_DNA"/>
</dbReference>